<dbReference type="Proteomes" id="UP001285354">
    <property type="component" value="Unassembled WGS sequence"/>
</dbReference>
<evidence type="ECO:0000313" key="4">
    <source>
        <dbReference type="EMBL" id="KAK2626393.1"/>
    </source>
</evidence>
<accession>A0AAD9SXK2</accession>
<feature type="region of interest" description="Disordered" evidence="2">
    <location>
        <begin position="570"/>
        <end position="706"/>
    </location>
</feature>
<dbReference type="GO" id="GO:0070210">
    <property type="term" value="C:Rpd3L-Expanded complex"/>
    <property type="evidence" value="ECO:0007669"/>
    <property type="project" value="TreeGrafter"/>
</dbReference>
<keyword evidence="5" id="KW-1185">Reference proteome</keyword>
<feature type="compositionally biased region" description="Basic and acidic residues" evidence="2">
    <location>
        <begin position="760"/>
        <end position="775"/>
    </location>
</feature>
<feature type="compositionally biased region" description="Basic residues" evidence="2">
    <location>
        <begin position="125"/>
        <end position="138"/>
    </location>
</feature>
<evidence type="ECO:0000313" key="5">
    <source>
        <dbReference type="Proteomes" id="UP001285354"/>
    </source>
</evidence>
<proteinExistence type="predicted"/>
<feature type="region of interest" description="Disordered" evidence="2">
    <location>
        <begin position="480"/>
        <end position="558"/>
    </location>
</feature>
<dbReference type="GO" id="GO:0034967">
    <property type="term" value="C:Set3 complex"/>
    <property type="evidence" value="ECO:0007669"/>
    <property type="project" value="TreeGrafter"/>
</dbReference>
<dbReference type="Gene3D" id="3.30.40.10">
    <property type="entry name" value="Zinc/RING finger domain, C3HC4 (zinc finger)"/>
    <property type="match status" value="1"/>
</dbReference>
<feature type="region of interest" description="Disordered" evidence="2">
    <location>
        <begin position="952"/>
        <end position="976"/>
    </location>
</feature>
<comment type="caution">
    <text evidence="4">The sequence shown here is derived from an EMBL/GenBank/DDBJ whole genome shotgun (WGS) entry which is preliminary data.</text>
</comment>
<feature type="compositionally biased region" description="Polar residues" evidence="2">
    <location>
        <begin position="636"/>
        <end position="651"/>
    </location>
</feature>
<feature type="compositionally biased region" description="Pro residues" evidence="2">
    <location>
        <begin position="183"/>
        <end position="202"/>
    </location>
</feature>
<feature type="region of interest" description="Disordered" evidence="2">
    <location>
        <begin position="722"/>
        <end position="913"/>
    </location>
</feature>
<dbReference type="InterPro" id="IPR001214">
    <property type="entry name" value="SET_dom"/>
</dbReference>
<feature type="compositionally biased region" description="Basic residues" evidence="2">
    <location>
        <begin position="156"/>
        <end position="172"/>
    </location>
</feature>
<dbReference type="Gene3D" id="2.170.270.10">
    <property type="entry name" value="SET domain"/>
    <property type="match status" value="1"/>
</dbReference>
<dbReference type="GO" id="GO:0006355">
    <property type="term" value="P:regulation of DNA-templated transcription"/>
    <property type="evidence" value="ECO:0007669"/>
    <property type="project" value="TreeGrafter"/>
</dbReference>
<evidence type="ECO:0000256" key="1">
    <source>
        <dbReference type="ARBA" id="ARBA00022853"/>
    </source>
</evidence>
<feature type="compositionally biased region" description="Polar residues" evidence="2">
    <location>
        <begin position="777"/>
        <end position="786"/>
    </location>
</feature>
<feature type="compositionally biased region" description="Polar residues" evidence="2">
    <location>
        <begin position="850"/>
        <end position="861"/>
    </location>
</feature>
<feature type="compositionally biased region" description="Pro residues" evidence="2">
    <location>
        <begin position="794"/>
        <end position="808"/>
    </location>
</feature>
<dbReference type="EMBL" id="JAUBYV010000006">
    <property type="protein sequence ID" value="KAK2626393.1"/>
    <property type="molecule type" value="Genomic_DNA"/>
</dbReference>
<dbReference type="SUPFAM" id="SSF82199">
    <property type="entry name" value="SET domain"/>
    <property type="match status" value="1"/>
</dbReference>
<protein>
    <recommendedName>
        <fullName evidence="3">SET domain-containing protein</fullName>
    </recommendedName>
</protein>
<dbReference type="PANTHER" id="PTHR46462">
    <property type="entry name" value="UPSET, ISOFORM A"/>
    <property type="match status" value="1"/>
</dbReference>
<dbReference type="GO" id="GO:0006325">
    <property type="term" value="P:chromatin organization"/>
    <property type="evidence" value="ECO:0007669"/>
    <property type="project" value="UniProtKB-KW"/>
</dbReference>
<reference evidence="4" key="1">
    <citation type="submission" date="2023-06" db="EMBL/GenBank/DDBJ databases">
        <title>Draft genome of Marssonina rosae.</title>
        <authorList>
            <person name="Cheng Q."/>
        </authorList>
    </citation>
    <scope>NUCLEOTIDE SEQUENCE</scope>
    <source>
        <strain evidence="4">R4</strain>
    </source>
</reference>
<feature type="domain" description="SET" evidence="3">
    <location>
        <begin position="277"/>
        <end position="410"/>
    </location>
</feature>
<dbReference type="AlphaFoldDB" id="A0AAD9SXK2"/>
<dbReference type="PANTHER" id="PTHR46462:SF3">
    <property type="entry name" value="UPSET, ISOFORM A"/>
    <property type="match status" value="1"/>
</dbReference>
<dbReference type="InterPro" id="IPR046341">
    <property type="entry name" value="SET_dom_sf"/>
</dbReference>
<feature type="compositionally biased region" description="Basic residues" evidence="2">
    <location>
        <begin position="485"/>
        <end position="494"/>
    </location>
</feature>
<evidence type="ECO:0000256" key="2">
    <source>
        <dbReference type="SAM" id="MobiDB-lite"/>
    </source>
</evidence>
<feature type="compositionally biased region" description="Low complexity" evidence="2">
    <location>
        <begin position="890"/>
        <end position="900"/>
    </location>
</feature>
<feature type="compositionally biased region" description="Polar residues" evidence="2">
    <location>
        <begin position="589"/>
        <end position="604"/>
    </location>
</feature>
<feature type="compositionally biased region" description="Basic and acidic residues" evidence="2">
    <location>
        <begin position="101"/>
        <end position="110"/>
    </location>
</feature>
<feature type="compositionally biased region" description="Polar residues" evidence="2">
    <location>
        <begin position="676"/>
        <end position="691"/>
    </location>
</feature>
<feature type="compositionally biased region" description="Polar residues" evidence="2">
    <location>
        <begin position="959"/>
        <end position="976"/>
    </location>
</feature>
<dbReference type="SMART" id="SM00317">
    <property type="entry name" value="SET"/>
    <property type="match status" value="1"/>
</dbReference>
<gene>
    <name evidence="4" type="ORF">QTJ16_004655</name>
</gene>
<feature type="compositionally biased region" description="Polar residues" evidence="2">
    <location>
        <begin position="495"/>
        <end position="510"/>
    </location>
</feature>
<organism evidence="4 5">
    <name type="scientific">Diplocarpon rosae</name>
    <dbReference type="NCBI Taxonomy" id="946125"/>
    <lineage>
        <taxon>Eukaryota</taxon>
        <taxon>Fungi</taxon>
        <taxon>Dikarya</taxon>
        <taxon>Ascomycota</taxon>
        <taxon>Pezizomycotina</taxon>
        <taxon>Leotiomycetes</taxon>
        <taxon>Helotiales</taxon>
        <taxon>Drepanopezizaceae</taxon>
        <taxon>Diplocarpon</taxon>
    </lineage>
</organism>
<evidence type="ECO:0000259" key="3">
    <source>
        <dbReference type="SMART" id="SM00317"/>
    </source>
</evidence>
<dbReference type="InterPro" id="IPR011011">
    <property type="entry name" value="Znf_FYVE_PHD"/>
</dbReference>
<feature type="region of interest" description="Disordered" evidence="2">
    <location>
        <begin position="101"/>
        <end position="207"/>
    </location>
</feature>
<sequence>MTERPLLISTQIATPFQAAYSAPALISANDARPVAESAEEEPYTIKCICDYSDDDGNTIYCEICDTWQHIECFYPGQVDDASREEFDHSCADCKPRTLTLDRRHATERQRQQRQNKTVNDSPDRKTKRPPSKSHKKKTKPSELQVNGHHDHDGHKHGSPPPHPKKSKGHRSHQSISSQVKRSPPVPSRPAHPPSPVHTPPDLPNNFEVHGYSERFLTLYDDDRSTRTTDCNSFANLSVSNLMATWIHDPETLQADTGMKKEDILQFLKVPVNSLRWPALRVERREETVNGTLLIRRCLINSAHITGTLPVGELNGLIGFQKDYCSDVDNRWAEAAHPRPFVFFLPHLPLFLDTRNEGSLCRYARRSCRPNTALDIFIAQGSEYHFWLTTDRPLSANEEVTMPWEFKFPAQLSSRYHRLLNLSDEEGAPSDGTEITDDDYDFLAPVVHMVLSDHGGCACNLGPDCAFVRFHRAYHGKTQIQLNGAKSKKGRKTKQNHVSPTSTGHATNSRAASEGQGDQMEEDDNRSVSGSTRSKPHSRDMTPLHSGEANGILTGNSEREKRKIAALEDSFRKMEQGQGQPPRKKKRASEGSNTGLPSHPTATSKPRQRSVAPRAPAPQAPGTVASGPRSHKYIDASTASRTQSGSPHSGISPTGVPRSPDNHASPGPLIAYRSRHSSTSPKPKYTESATQTDEVKNAWWNLPTLRPKRSIVSLSQRLLNNRRTLQRKQEAEACQQPVPAHGGEESRASPDTSMDIDSYEDGQKIDSPTDVKDRKMSIVSSTSNDIPGTNDIPIPDAPAPNPKPPPPTWPSQTTPSAGSHHPQKLPELRVQLPSVPVFTAHPLSGTPLSAAAQSPFGTAPSPSITPPGNGIGPSPVKTERKKLSLSDYKAAKAARAMKTDASSGNKNAPESSPIVAPAVLKPSLSTIEEASAQCGLDGSAIVDSPVAEKTMDPLAMAGPTSATEPNNTTALTTPSET</sequence>
<name>A0AAD9SXK2_9HELO</name>
<dbReference type="InterPro" id="IPR013083">
    <property type="entry name" value="Znf_RING/FYVE/PHD"/>
</dbReference>
<keyword evidence="1" id="KW-0156">Chromatin regulator</keyword>
<dbReference type="SUPFAM" id="SSF57903">
    <property type="entry name" value="FYVE/PHD zinc finger"/>
    <property type="match status" value="1"/>
</dbReference>